<dbReference type="eggNOG" id="arCOG05035">
    <property type="taxonomic scope" value="Archaea"/>
</dbReference>
<comment type="subunit">
    <text evidence="3">Putative multisubunit membrane-bound [NiFe]-hydrogenase eha is composed of at least 20 subunits.</text>
</comment>
<dbReference type="HOGENOM" id="CLU_174516_1_0_2"/>
<dbReference type="KEGG" id="mok:Metok_1041"/>
<evidence type="ECO:0000256" key="9">
    <source>
        <dbReference type="ARBA" id="ARBA00024740"/>
    </source>
</evidence>
<name>F8ANF7_METOI</name>
<keyword evidence="5" id="KW-1003">Cell membrane</keyword>
<evidence type="ECO:0000256" key="7">
    <source>
        <dbReference type="ARBA" id="ARBA00022989"/>
    </source>
</evidence>
<evidence type="ECO:0000256" key="1">
    <source>
        <dbReference type="ARBA" id="ARBA00004651"/>
    </source>
</evidence>
<protein>
    <recommendedName>
        <fullName evidence="4">Probable [NiFe]-hydrogenase-type-3 Eha complex membrane subunit A</fullName>
    </recommendedName>
</protein>
<gene>
    <name evidence="11" type="ordered locus">Metok_1041</name>
</gene>
<dbReference type="Pfam" id="PF17367">
    <property type="entry name" value="NiFe_hyd_3_EhaA"/>
    <property type="match status" value="1"/>
</dbReference>
<organism evidence="11 12">
    <name type="scientific">Methanothermococcus okinawensis (strain DSM 14208 / JCM 11175 / IH1)</name>
    <dbReference type="NCBI Taxonomy" id="647113"/>
    <lineage>
        <taxon>Archaea</taxon>
        <taxon>Methanobacteriati</taxon>
        <taxon>Methanobacteriota</taxon>
        <taxon>Methanomada group</taxon>
        <taxon>Methanococci</taxon>
        <taxon>Methanococcales</taxon>
        <taxon>Methanococcaceae</taxon>
        <taxon>Methanothermococcus</taxon>
    </lineage>
</organism>
<dbReference type="EMBL" id="CP002792">
    <property type="protein sequence ID" value="AEH07011.1"/>
    <property type="molecule type" value="Genomic_DNA"/>
</dbReference>
<comment type="function">
    <text evidence="9">One of the integral membrane subunits of multisubunit membrane-bound [NiFe]-hydrogenase eha. Eha is predicted to form large electron transfer complex and might catalyze energy-driven reduction of low-potential redox carriers.</text>
</comment>
<dbReference type="GeneID" id="10773197"/>
<evidence type="ECO:0000256" key="3">
    <source>
        <dbReference type="ARBA" id="ARBA00011090"/>
    </source>
</evidence>
<evidence type="ECO:0000256" key="4">
    <source>
        <dbReference type="ARBA" id="ARBA00020465"/>
    </source>
</evidence>
<evidence type="ECO:0000256" key="2">
    <source>
        <dbReference type="ARBA" id="ARBA00007910"/>
    </source>
</evidence>
<keyword evidence="8 10" id="KW-0472">Membrane</keyword>
<dbReference type="GO" id="GO:0005886">
    <property type="term" value="C:plasma membrane"/>
    <property type="evidence" value="ECO:0007669"/>
    <property type="project" value="UniProtKB-SubCell"/>
</dbReference>
<evidence type="ECO:0000256" key="5">
    <source>
        <dbReference type="ARBA" id="ARBA00022475"/>
    </source>
</evidence>
<dbReference type="STRING" id="647113.Metok_1041"/>
<sequence>MNSLLIYLYSSSVISSLIIGALIRLPLKPDMDSFEGNVLFPNIFVALGLTAITNFLFNINMDIISYLIAGIVIGIISALFSKYANRIFPGVDYATH</sequence>
<dbReference type="InterPro" id="IPR011306">
    <property type="entry name" value="Prd_NiFe_hyd_3_EhaA"/>
</dbReference>
<keyword evidence="7 10" id="KW-1133">Transmembrane helix</keyword>
<dbReference type="RefSeq" id="WP_013867195.1">
    <property type="nucleotide sequence ID" value="NC_015636.1"/>
</dbReference>
<evidence type="ECO:0000256" key="8">
    <source>
        <dbReference type="ARBA" id="ARBA00023136"/>
    </source>
</evidence>
<comment type="similarity">
    <text evidence="2">Belongs to the EhaA family.</text>
</comment>
<reference evidence="11" key="1">
    <citation type="submission" date="2011-05" db="EMBL/GenBank/DDBJ databases">
        <title>Complete sequence of chromosome of Methanothermococcus okinawensis IH1.</title>
        <authorList>
            <consortium name="US DOE Joint Genome Institute"/>
            <person name="Lucas S."/>
            <person name="Han J."/>
            <person name="Lapidus A."/>
            <person name="Cheng J.-F."/>
            <person name="Goodwin L."/>
            <person name="Pitluck S."/>
            <person name="Peters L."/>
            <person name="Mikhailova N."/>
            <person name="Held B."/>
            <person name="Han C."/>
            <person name="Tapia R."/>
            <person name="Land M."/>
            <person name="Hauser L."/>
            <person name="Kyrpides N."/>
            <person name="Ivanova N."/>
            <person name="Pagani I."/>
            <person name="Sieprawska-Lupa M."/>
            <person name="Takai K."/>
            <person name="Miyazaki J."/>
            <person name="Whitman W."/>
            <person name="Woyke T."/>
        </authorList>
    </citation>
    <scope>NUCLEOTIDE SEQUENCE</scope>
    <source>
        <strain evidence="11">IH1</strain>
    </source>
</reference>
<keyword evidence="12" id="KW-1185">Reference proteome</keyword>
<feature type="transmembrane region" description="Helical" evidence="10">
    <location>
        <begin position="39"/>
        <end position="57"/>
    </location>
</feature>
<keyword evidence="6 10" id="KW-0812">Transmembrane</keyword>
<accession>F8ANF7</accession>
<feature type="transmembrane region" description="Helical" evidence="10">
    <location>
        <begin position="6"/>
        <end position="27"/>
    </location>
</feature>
<dbReference type="AlphaFoldDB" id="F8ANF7"/>
<evidence type="ECO:0000313" key="12">
    <source>
        <dbReference type="Proteomes" id="UP000009296"/>
    </source>
</evidence>
<feature type="transmembrane region" description="Helical" evidence="10">
    <location>
        <begin position="63"/>
        <end position="80"/>
    </location>
</feature>
<dbReference type="Proteomes" id="UP000009296">
    <property type="component" value="Chromosome"/>
</dbReference>
<proteinExistence type="inferred from homology"/>
<dbReference type="OrthoDB" id="81652at2157"/>
<evidence type="ECO:0000256" key="6">
    <source>
        <dbReference type="ARBA" id="ARBA00022692"/>
    </source>
</evidence>
<comment type="subcellular location">
    <subcellularLocation>
        <location evidence="1">Cell membrane</location>
        <topology evidence="1">Multi-pass membrane protein</topology>
    </subcellularLocation>
</comment>
<evidence type="ECO:0000256" key="10">
    <source>
        <dbReference type="SAM" id="Phobius"/>
    </source>
</evidence>
<evidence type="ECO:0000313" key="11">
    <source>
        <dbReference type="EMBL" id="AEH07011.1"/>
    </source>
</evidence>